<evidence type="ECO:0000256" key="1">
    <source>
        <dbReference type="ARBA" id="ARBA00004141"/>
    </source>
</evidence>
<dbReference type="SUPFAM" id="SSF52091">
    <property type="entry name" value="SpoIIaa-like"/>
    <property type="match status" value="1"/>
</dbReference>
<dbReference type="Gene3D" id="3.30.750.24">
    <property type="entry name" value="STAS domain"/>
    <property type="match status" value="1"/>
</dbReference>
<feature type="transmembrane region" description="Helical" evidence="6">
    <location>
        <begin position="65"/>
        <end position="82"/>
    </location>
</feature>
<accession>A0A543HWS0</accession>
<feature type="transmembrane region" description="Helical" evidence="6">
    <location>
        <begin position="187"/>
        <end position="206"/>
    </location>
</feature>
<organism evidence="8 9">
    <name type="scientific">Humibacillus xanthopallidus</name>
    <dbReference type="NCBI Taxonomy" id="412689"/>
    <lineage>
        <taxon>Bacteria</taxon>
        <taxon>Bacillati</taxon>
        <taxon>Actinomycetota</taxon>
        <taxon>Actinomycetes</taxon>
        <taxon>Micrococcales</taxon>
        <taxon>Intrasporangiaceae</taxon>
        <taxon>Humibacillus</taxon>
    </lineage>
</organism>
<dbReference type="InterPro" id="IPR002645">
    <property type="entry name" value="STAS_dom"/>
</dbReference>
<sequence>MTLELDAQGVRAWTLRQARRLQALAPRRSDWASVRLGRDLPAGLMVGLVALPLALGFGVSSGMGATAGLVTAVVAGAVAAVFGGSRVQVSGPTGAMTVVLVPIIATYGPHGVLVVGLMAGVVLMALGYVGAGRYIRYVPVPVVEGFTLGIAAIILLQQVPAALGVHADGEKVLGQALGAVGDWASHPAWPSLVVAAAVVAGVLGLARLRPGLPWALVVVVLASVANSVLGLGIATIGAVPAGLPAPSLPSMAVSDLSSLLLPAVAVAALAALESLLSATVSDAMSVGQRHDSDRELVGQGLANLAAPLFGGIPATAAIARTAVNVRAGAASRLAALTHAAVLLLIVLVASRWVAMIPTAALAGVLVATAVQMVRVSSLGALLRSSRGDALVLIGTAAATVLLDLVMAVLIGLVMAGFFVLRQAAASARLEEVPLDESDHGDEERALLDEHIVAYRIDGPIFFGAAHDFLLELTEVSDVRVVVLRMSRVTVVDATGATVLADTISRLEARGVSVLLSGVRPQHERILRELGVYDGLAHEKHLFATTPAAIEHARVHAARVAHDPATTPPETDRVDPASPAGRHTGEWPA</sequence>
<dbReference type="RefSeq" id="WP_141844794.1">
    <property type="nucleotide sequence ID" value="NZ_VFPM01000002.1"/>
</dbReference>
<feature type="transmembrane region" description="Helical" evidence="6">
    <location>
        <begin position="333"/>
        <end position="354"/>
    </location>
</feature>
<dbReference type="PANTHER" id="PTHR11814">
    <property type="entry name" value="SULFATE TRANSPORTER"/>
    <property type="match status" value="1"/>
</dbReference>
<feature type="transmembrane region" description="Helical" evidence="6">
    <location>
        <begin position="360"/>
        <end position="382"/>
    </location>
</feature>
<evidence type="ECO:0000256" key="6">
    <source>
        <dbReference type="SAM" id="Phobius"/>
    </source>
</evidence>
<dbReference type="CDD" id="cd07042">
    <property type="entry name" value="STAS_SulP_like_sulfate_transporter"/>
    <property type="match status" value="1"/>
</dbReference>
<dbReference type="Proteomes" id="UP000316747">
    <property type="component" value="Unassembled WGS sequence"/>
</dbReference>
<comment type="caution">
    <text evidence="8">The sequence shown here is derived from an EMBL/GenBank/DDBJ whole genome shotgun (WGS) entry which is preliminary data.</text>
</comment>
<dbReference type="EMBL" id="VFPM01000002">
    <property type="protein sequence ID" value="TQM62756.1"/>
    <property type="molecule type" value="Genomic_DNA"/>
</dbReference>
<comment type="subcellular location">
    <subcellularLocation>
        <location evidence="1">Membrane</location>
        <topology evidence="1">Multi-pass membrane protein</topology>
    </subcellularLocation>
</comment>
<dbReference type="GO" id="GO:0016020">
    <property type="term" value="C:membrane"/>
    <property type="evidence" value="ECO:0007669"/>
    <property type="project" value="UniProtKB-SubCell"/>
</dbReference>
<feature type="transmembrane region" description="Helical" evidence="6">
    <location>
        <begin position="40"/>
        <end position="59"/>
    </location>
</feature>
<feature type="transmembrane region" description="Helical" evidence="6">
    <location>
        <begin position="259"/>
        <end position="280"/>
    </location>
</feature>
<dbReference type="Pfam" id="PF00916">
    <property type="entry name" value="Sulfate_transp"/>
    <property type="match status" value="1"/>
</dbReference>
<proteinExistence type="predicted"/>
<evidence type="ECO:0000256" key="3">
    <source>
        <dbReference type="ARBA" id="ARBA00022989"/>
    </source>
</evidence>
<feature type="domain" description="STAS" evidence="7">
    <location>
        <begin position="441"/>
        <end position="552"/>
    </location>
</feature>
<keyword evidence="3 6" id="KW-1133">Transmembrane helix</keyword>
<feature type="transmembrane region" description="Helical" evidence="6">
    <location>
        <begin position="143"/>
        <end position="167"/>
    </location>
</feature>
<evidence type="ECO:0000256" key="2">
    <source>
        <dbReference type="ARBA" id="ARBA00022692"/>
    </source>
</evidence>
<feature type="region of interest" description="Disordered" evidence="5">
    <location>
        <begin position="561"/>
        <end position="588"/>
    </location>
</feature>
<dbReference type="InterPro" id="IPR036513">
    <property type="entry name" value="STAS_dom_sf"/>
</dbReference>
<gene>
    <name evidence="8" type="ORF">FBY41_2794</name>
</gene>
<reference evidence="8 9" key="1">
    <citation type="submission" date="2019-06" db="EMBL/GenBank/DDBJ databases">
        <title>Genome sequencing of plant associated microbes to promote plant fitness in Sorghum bicolor and Oryza sativa.</title>
        <authorList>
            <person name="Coleman-Derr D."/>
        </authorList>
    </citation>
    <scope>NUCLEOTIDE SEQUENCE [LARGE SCALE GENOMIC DNA]</scope>
    <source>
        <strain evidence="8 9">KV-663</strain>
    </source>
</reference>
<name>A0A543HWS0_9MICO</name>
<dbReference type="AlphaFoldDB" id="A0A543HWS0"/>
<dbReference type="InterPro" id="IPR011547">
    <property type="entry name" value="SLC26A/SulP_dom"/>
</dbReference>
<dbReference type="Pfam" id="PF01740">
    <property type="entry name" value="STAS"/>
    <property type="match status" value="1"/>
</dbReference>
<protein>
    <submittedName>
        <fullName evidence="8">SulP family sulfate permease</fullName>
    </submittedName>
</protein>
<feature type="transmembrane region" description="Helical" evidence="6">
    <location>
        <begin position="213"/>
        <end position="239"/>
    </location>
</feature>
<keyword evidence="2 6" id="KW-0812">Transmembrane</keyword>
<evidence type="ECO:0000313" key="9">
    <source>
        <dbReference type="Proteomes" id="UP000316747"/>
    </source>
</evidence>
<feature type="transmembrane region" description="Helical" evidence="6">
    <location>
        <begin position="389"/>
        <end position="420"/>
    </location>
</feature>
<feature type="transmembrane region" description="Helical" evidence="6">
    <location>
        <begin position="113"/>
        <end position="131"/>
    </location>
</feature>
<dbReference type="OrthoDB" id="9771198at2"/>
<dbReference type="GO" id="GO:0055085">
    <property type="term" value="P:transmembrane transport"/>
    <property type="evidence" value="ECO:0007669"/>
    <property type="project" value="InterPro"/>
</dbReference>
<evidence type="ECO:0000256" key="5">
    <source>
        <dbReference type="SAM" id="MobiDB-lite"/>
    </source>
</evidence>
<evidence type="ECO:0000313" key="8">
    <source>
        <dbReference type="EMBL" id="TQM62756.1"/>
    </source>
</evidence>
<evidence type="ECO:0000256" key="4">
    <source>
        <dbReference type="ARBA" id="ARBA00023136"/>
    </source>
</evidence>
<evidence type="ECO:0000259" key="7">
    <source>
        <dbReference type="PROSITE" id="PS50801"/>
    </source>
</evidence>
<dbReference type="InterPro" id="IPR001902">
    <property type="entry name" value="SLC26A/SulP_fam"/>
</dbReference>
<dbReference type="PROSITE" id="PS50801">
    <property type="entry name" value="STAS"/>
    <property type="match status" value="1"/>
</dbReference>
<keyword evidence="9" id="KW-1185">Reference proteome</keyword>
<keyword evidence="4 6" id="KW-0472">Membrane</keyword>